<comment type="caution">
    <text evidence="6">The sequence shown here is derived from an EMBL/GenBank/DDBJ whole genome shotgun (WGS) entry which is preliminary data.</text>
</comment>
<dbReference type="PROSITE" id="PS50995">
    <property type="entry name" value="HTH_MARR_2"/>
    <property type="match status" value="1"/>
</dbReference>
<gene>
    <name evidence="6" type="ORF">RW1_009_00030</name>
</gene>
<evidence type="ECO:0000313" key="7">
    <source>
        <dbReference type="Proteomes" id="UP000019491"/>
    </source>
</evidence>
<evidence type="ECO:0000313" key="6">
    <source>
        <dbReference type="EMBL" id="GAF43579.1"/>
    </source>
</evidence>
<evidence type="ECO:0000256" key="2">
    <source>
        <dbReference type="ARBA" id="ARBA00023125"/>
    </source>
</evidence>
<evidence type="ECO:0000256" key="3">
    <source>
        <dbReference type="ARBA" id="ARBA00023163"/>
    </source>
</evidence>
<dbReference type="InterPro" id="IPR036390">
    <property type="entry name" value="WH_DNA-bd_sf"/>
</dbReference>
<dbReference type="SUPFAM" id="SSF46785">
    <property type="entry name" value="Winged helix' DNA-binding domain"/>
    <property type="match status" value="1"/>
</dbReference>
<dbReference type="InterPro" id="IPR000835">
    <property type="entry name" value="HTH_MarR-typ"/>
</dbReference>
<accession>X0PM33</accession>
<protein>
    <recommendedName>
        <fullName evidence="5">HTH marR-type domain-containing protein</fullName>
    </recommendedName>
</protein>
<feature type="region of interest" description="Disordered" evidence="4">
    <location>
        <begin position="157"/>
        <end position="178"/>
    </location>
</feature>
<evidence type="ECO:0000256" key="1">
    <source>
        <dbReference type="ARBA" id="ARBA00023015"/>
    </source>
</evidence>
<dbReference type="GO" id="GO:0003700">
    <property type="term" value="F:DNA-binding transcription factor activity"/>
    <property type="evidence" value="ECO:0007669"/>
    <property type="project" value="InterPro"/>
</dbReference>
<dbReference type="SMART" id="SM00347">
    <property type="entry name" value="HTH_MARR"/>
    <property type="match status" value="1"/>
</dbReference>
<dbReference type="EMBL" id="BAWF01000009">
    <property type="protein sequence ID" value="GAF43579.1"/>
    <property type="molecule type" value="Genomic_DNA"/>
</dbReference>
<dbReference type="Gene3D" id="1.10.10.10">
    <property type="entry name" value="Winged helix-like DNA-binding domain superfamily/Winged helix DNA-binding domain"/>
    <property type="match status" value="1"/>
</dbReference>
<keyword evidence="7" id="KW-1185">Reference proteome</keyword>
<keyword evidence="2" id="KW-0238">DNA-binding</keyword>
<reference evidence="6 7" key="1">
    <citation type="submission" date="2014-02" db="EMBL/GenBank/DDBJ databases">
        <title>Whole genome shotgun sequence of Rhodococcus wratislaviensis NBRC 100605.</title>
        <authorList>
            <person name="Hosoyama A."/>
            <person name="Tsuchikane K."/>
            <person name="Yoshida I."/>
            <person name="Ohji S."/>
            <person name="Ichikawa N."/>
            <person name="Yamazoe A."/>
            <person name="Fujita N."/>
        </authorList>
    </citation>
    <scope>NUCLEOTIDE SEQUENCE [LARGE SCALE GENOMIC DNA]</scope>
    <source>
        <strain evidence="6 7">NBRC 100605</strain>
    </source>
</reference>
<keyword evidence="1" id="KW-0805">Transcription regulation</keyword>
<keyword evidence="3" id="KW-0804">Transcription</keyword>
<dbReference type="InterPro" id="IPR036388">
    <property type="entry name" value="WH-like_DNA-bd_sf"/>
</dbReference>
<sequence length="178" mass="19907">MKGDSTVSHGRGLDGLVPNLGWSLGTILRRWHELVEDELTVLPHGSRGYHVLSHIVHQTPPTQSLLARQLLIDRTVMTYLIDDLVTDGLVVRESHLRDRRARRIVPTEAGRAALQDAERRVRSVEERVLGGLPPVERCRFHEAAMRVAQAIQSAEPGTDPWLTVTDGRPMQDDVHGGR</sequence>
<dbReference type="Pfam" id="PF12802">
    <property type="entry name" value="MarR_2"/>
    <property type="match status" value="1"/>
</dbReference>
<name>X0PM33_RHOWR</name>
<organism evidence="6 7">
    <name type="scientific">Rhodococcus wratislaviensis NBRC 100605</name>
    <dbReference type="NCBI Taxonomy" id="1219028"/>
    <lineage>
        <taxon>Bacteria</taxon>
        <taxon>Bacillati</taxon>
        <taxon>Actinomycetota</taxon>
        <taxon>Actinomycetes</taxon>
        <taxon>Mycobacteriales</taxon>
        <taxon>Nocardiaceae</taxon>
        <taxon>Rhodococcus</taxon>
    </lineage>
</organism>
<dbReference type="OrthoDB" id="4463574at2"/>
<dbReference type="PANTHER" id="PTHR42756:SF1">
    <property type="entry name" value="TRANSCRIPTIONAL REPRESSOR OF EMRAB OPERON"/>
    <property type="match status" value="1"/>
</dbReference>
<evidence type="ECO:0000259" key="5">
    <source>
        <dbReference type="PROSITE" id="PS50995"/>
    </source>
</evidence>
<dbReference type="RefSeq" id="WP_081792238.1">
    <property type="nucleotide sequence ID" value="NZ_BAWF01000009.1"/>
</dbReference>
<dbReference type="PANTHER" id="PTHR42756">
    <property type="entry name" value="TRANSCRIPTIONAL REGULATOR, MARR"/>
    <property type="match status" value="1"/>
</dbReference>
<evidence type="ECO:0000256" key="4">
    <source>
        <dbReference type="SAM" id="MobiDB-lite"/>
    </source>
</evidence>
<feature type="domain" description="HTH marR-type" evidence="5">
    <location>
        <begin position="17"/>
        <end position="149"/>
    </location>
</feature>
<feature type="compositionally biased region" description="Basic and acidic residues" evidence="4">
    <location>
        <begin position="169"/>
        <end position="178"/>
    </location>
</feature>
<dbReference type="AlphaFoldDB" id="X0PM33"/>
<proteinExistence type="predicted"/>
<dbReference type="GO" id="GO:0003677">
    <property type="term" value="F:DNA binding"/>
    <property type="evidence" value="ECO:0007669"/>
    <property type="project" value="UniProtKB-KW"/>
</dbReference>
<dbReference type="Proteomes" id="UP000019491">
    <property type="component" value="Unassembled WGS sequence"/>
</dbReference>